<evidence type="ECO:0000313" key="1">
    <source>
        <dbReference type="EMBL" id="KAH3883112.1"/>
    </source>
</evidence>
<comment type="caution">
    <text evidence="1">The sequence shown here is derived from an EMBL/GenBank/DDBJ whole genome shotgun (WGS) entry which is preliminary data.</text>
</comment>
<gene>
    <name evidence="1" type="ORF">DPMN_007062</name>
</gene>
<proteinExistence type="predicted"/>
<protein>
    <submittedName>
        <fullName evidence="1">Uncharacterized protein</fullName>
    </submittedName>
</protein>
<evidence type="ECO:0000313" key="2">
    <source>
        <dbReference type="Proteomes" id="UP000828390"/>
    </source>
</evidence>
<reference evidence="1" key="1">
    <citation type="journal article" date="2019" name="bioRxiv">
        <title>The Genome of the Zebra Mussel, Dreissena polymorpha: A Resource for Invasive Species Research.</title>
        <authorList>
            <person name="McCartney M.A."/>
            <person name="Auch B."/>
            <person name="Kono T."/>
            <person name="Mallez S."/>
            <person name="Zhang Y."/>
            <person name="Obille A."/>
            <person name="Becker A."/>
            <person name="Abrahante J.E."/>
            <person name="Garbe J."/>
            <person name="Badalamenti J.P."/>
            <person name="Herman A."/>
            <person name="Mangelson H."/>
            <person name="Liachko I."/>
            <person name="Sullivan S."/>
            <person name="Sone E.D."/>
            <person name="Koren S."/>
            <person name="Silverstein K.A.T."/>
            <person name="Beckman K.B."/>
            <person name="Gohl D.M."/>
        </authorList>
    </citation>
    <scope>NUCLEOTIDE SEQUENCE</scope>
    <source>
        <strain evidence="1">Duluth1</strain>
        <tissue evidence="1">Whole animal</tissue>
    </source>
</reference>
<accession>A0A9D4RYD2</accession>
<organism evidence="1 2">
    <name type="scientific">Dreissena polymorpha</name>
    <name type="common">Zebra mussel</name>
    <name type="synonym">Mytilus polymorpha</name>
    <dbReference type="NCBI Taxonomy" id="45954"/>
    <lineage>
        <taxon>Eukaryota</taxon>
        <taxon>Metazoa</taxon>
        <taxon>Spiralia</taxon>
        <taxon>Lophotrochozoa</taxon>
        <taxon>Mollusca</taxon>
        <taxon>Bivalvia</taxon>
        <taxon>Autobranchia</taxon>
        <taxon>Heteroconchia</taxon>
        <taxon>Euheterodonta</taxon>
        <taxon>Imparidentia</taxon>
        <taxon>Neoheterodontei</taxon>
        <taxon>Myida</taxon>
        <taxon>Dreissenoidea</taxon>
        <taxon>Dreissenidae</taxon>
        <taxon>Dreissena</taxon>
    </lineage>
</organism>
<dbReference type="AlphaFoldDB" id="A0A9D4RYD2"/>
<dbReference type="EMBL" id="JAIWYP010000001">
    <property type="protein sequence ID" value="KAH3883112.1"/>
    <property type="molecule type" value="Genomic_DNA"/>
</dbReference>
<keyword evidence="2" id="KW-1185">Reference proteome</keyword>
<reference evidence="1" key="2">
    <citation type="submission" date="2020-11" db="EMBL/GenBank/DDBJ databases">
        <authorList>
            <person name="McCartney M.A."/>
            <person name="Auch B."/>
            <person name="Kono T."/>
            <person name="Mallez S."/>
            <person name="Becker A."/>
            <person name="Gohl D.M."/>
            <person name="Silverstein K.A.T."/>
            <person name="Koren S."/>
            <person name="Bechman K.B."/>
            <person name="Herman A."/>
            <person name="Abrahante J.E."/>
            <person name="Garbe J."/>
        </authorList>
    </citation>
    <scope>NUCLEOTIDE SEQUENCE</scope>
    <source>
        <strain evidence="1">Duluth1</strain>
        <tissue evidence="1">Whole animal</tissue>
    </source>
</reference>
<name>A0A9D4RYD2_DREPO</name>
<sequence>MVQCTFRCLQEGKERLYRGLISLSQISARYLKRSKLLTAAAVTGCRRPLSSGQAFDGIICRTSWVLKPTNRLFWTYSSHYN</sequence>
<dbReference type="Proteomes" id="UP000828390">
    <property type="component" value="Unassembled WGS sequence"/>
</dbReference>